<evidence type="ECO:0000256" key="4">
    <source>
        <dbReference type="ARBA" id="ARBA00022737"/>
    </source>
</evidence>
<keyword evidence="8" id="KW-0378">Hydrolase</keyword>
<dbReference type="RefSeq" id="WP_129241133.1">
    <property type="nucleotide sequence ID" value="NZ_UFQC01000011.1"/>
</dbReference>
<keyword evidence="6 8" id="KW-0067">ATP-binding</keyword>
<feature type="domain" description="ABC transporter" evidence="7">
    <location>
        <begin position="22"/>
        <end position="259"/>
    </location>
</feature>
<dbReference type="InterPro" id="IPR003593">
    <property type="entry name" value="AAA+_ATPase"/>
</dbReference>
<keyword evidence="1" id="KW-0813">Transport</keyword>
<feature type="domain" description="ABC transporter" evidence="7">
    <location>
        <begin position="272"/>
        <end position="514"/>
    </location>
</feature>
<evidence type="ECO:0000256" key="3">
    <source>
        <dbReference type="ARBA" id="ARBA00022597"/>
    </source>
</evidence>
<dbReference type="Proteomes" id="UP000289465">
    <property type="component" value="Unassembled WGS sequence"/>
</dbReference>
<evidence type="ECO:0000256" key="5">
    <source>
        <dbReference type="ARBA" id="ARBA00022741"/>
    </source>
</evidence>
<evidence type="ECO:0000256" key="1">
    <source>
        <dbReference type="ARBA" id="ARBA00022448"/>
    </source>
</evidence>
<evidence type="ECO:0000313" key="9">
    <source>
        <dbReference type="Proteomes" id="UP000289465"/>
    </source>
</evidence>
<evidence type="ECO:0000313" key="8">
    <source>
        <dbReference type="EMBL" id="SSW67057.1"/>
    </source>
</evidence>
<evidence type="ECO:0000256" key="2">
    <source>
        <dbReference type="ARBA" id="ARBA00022475"/>
    </source>
</evidence>
<sequence>MQGEQREAAGPVPAIDHAQALVSLKGVSKRFGATLALNQVSIDFHPGEIHCVLGENGAGKSTIGKIIGGLYPPDEGTLEVGGGGVAFKTIKDSRARGLAMVFQELSLAPDLSVRANLRLGSQKAGGPFSLLRHAEETEEARAVLVSLGCELDVEIPVRELSVGSQQLVEIAKALLQAPTLLILDEPTAMLGAAEKGNLFKVLRGLRDAGKSLVLVTHHVDDVVELADRVSIMRNGSLVDSFLMHPGLDANHILERLTGGKLPKATPTDGRQEHSEEVLRIDGLRRRCGAPESIGVRRGEIIGLYGVVGSGAERLIHALSGATRCREFQFELAGRRFDPRDPADAAACGVSYLPAGRASNGIFPSLSIRENLCLSMLDRLGRYGFVSSNAERAETSRTLSHFGVKYADMDLPITGLSGGNQQKVLMARAMARARHVLVLEEPTAGIDISAKLSLHDRIRDLAQSGVCVVLLSSDLMETIQLCHSVLTFYEGRVAQRYENPTLGDQAEIVADVLGQNSAAH</sequence>
<keyword evidence="5" id="KW-0547">Nucleotide-binding</keyword>
<dbReference type="PANTHER" id="PTHR43790:SF9">
    <property type="entry name" value="GALACTOFURANOSE TRANSPORTER ATP-BINDING PROTEIN YTFR"/>
    <property type="match status" value="1"/>
</dbReference>
<keyword evidence="3" id="KW-0762">Sugar transport</keyword>
<dbReference type="EC" id="3.6.3.17" evidence="8"/>
<gene>
    <name evidence="8" type="primary">araG_1</name>
    <name evidence="8" type="ORF">AVE30378_02428</name>
</gene>
<keyword evidence="2" id="KW-0472">Membrane</keyword>
<accession>A0A446CGP6</accession>
<dbReference type="SUPFAM" id="SSF52540">
    <property type="entry name" value="P-loop containing nucleoside triphosphate hydrolases"/>
    <property type="match status" value="2"/>
</dbReference>
<dbReference type="SMART" id="SM00382">
    <property type="entry name" value="AAA"/>
    <property type="match status" value="2"/>
</dbReference>
<dbReference type="CDD" id="cd03215">
    <property type="entry name" value="ABC_Carb_Monos_II"/>
    <property type="match status" value="1"/>
</dbReference>
<organism evidence="8 9">
    <name type="scientific">Achromobacter veterisilvae</name>
    <dbReference type="NCBI Taxonomy" id="2069367"/>
    <lineage>
        <taxon>Bacteria</taxon>
        <taxon>Pseudomonadati</taxon>
        <taxon>Pseudomonadota</taxon>
        <taxon>Betaproteobacteria</taxon>
        <taxon>Burkholderiales</taxon>
        <taxon>Alcaligenaceae</taxon>
        <taxon>Achromobacter</taxon>
    </lineage>
</organism>
<keyword evidence="2" id="KW-1003">Cell membrane</keyword>
<dbReference type="GO" id="GO:0016887">
    <property type="term" value="F:ATP hydrolysis activity"/>
    <property type="evidence" value="ECO:0007669"/>
    <property type="project" value="InterPro"/>
</dbReference>
<dbReference type="InterPro" id="IPR027417">
    <property type="entry name" value="P-loop_NTPase"/>
</dbReference>
<dbReference type="CDD" id="cd03216">
    <property type="entry name" value="ABC_Carb_Monos_I"/>
    <property type="match status" value="1"/>
</dbReference>
<dbReference type="InterPro" id="IPR017871">
    <property type="entry name" value="ABC_transporter-like_CS"/>
</dbReference>
<keyword evidence="4" id="KW-0677">Repeat</keyword>
<name>A0A446CGP6_9BURK</name>
<dbReference type="PROSITE" id="PS50893">
    <property type="entry name" value="ABC_TRANSPORTER_2"/>
    <property type="match status" value="2"/>
</dbReference>
<dbReference type="InterPro" id="IPR003439">
    <property type="entry name" value="ABC_transporter-like_ATP-bd"/>
</dbReference>
<proteinExistence type="predicted"/>
<evidence type="ECO:0000259" key="7">
    <source>
        <dbReference type="PROSITE" id="PS50893"/>
    </source>
</evidence>
<protein>
    <submittedName>
        <fullName evidence="8">Arabinose import ATP-binding protein AraG</fullName>
        <ecNumber evidence="8">3.6.3.17</ecNumber>
    </submittedName>
</protein>
<dbReference type="Pfam" id="PF00005">
    <property type="entry name" value="ABC_tran"/>
    <property type="match status" value="2"/>
</dbReference>
<dbReference type="PROSITE" id="PS00211">
    <property type="entry name" value="ABC_TRANSPORTER_1"/>
    <property type="match status" value="1"/>
</dbReference>
<dbReference type="OrthoDB" id="9776369at2"/>
<dbReference type="AlphaFoldDB" id="A0A446CGP6"/>
<dbReference type="PANTHER" id="PTHR43790">
    <property type="entry name" value="CARBOHYDRATE TRANSPORT ATP-BINDING PROTEIN MG119-RELATED"/>
    <property type="match status" value="1"/>
</dbReference>
<dbReference type="GO" id="GO:0005524">
    <property type="term" value="F:ATP binding"/>
    <property type="evidence" value="ECO:0007669"/>
    <property type="project" value="UniProtKB-KW"/>
</dbReference>
<dbReference type="EMBL" id="UFQC01000011">
    <property type="protein sequence ID" value="SSW67057.1"/>
    <property type="molecule type" value="Genomic_DNA"/>
</dbReference>
<dbReference type="Gene3D" id="3.40.50.300">
    <property type="entry name" value="P-loop containing nucleotide triphosphate hydrolases"/>
    <property type="match status" value="2"/>
</dbReference>
<evidence type="ECO:0000256" key="6">
    <source>
        <dbReference type="ARBA" id="ARBA00022840"/>
    </source>
</evidence>
<reference evidence="8 9" key="1">
    <citation type="submission" date="2018-07" db="EMBL/GenBank/DDBJ databases">
        <authorList>
            <person name="Peeters C."/>
        </authorList>
    </citation>
    <scope>NUCLEOTIDE SEQUENCE [LARGE SCALE GENOMIC DNA]</scope>
    <source>
        <strain evidence="8 9">LMG 30378</strain>
    </source>
</reference>
<dbReference type="InterPro" id="IPR050107">
    <property type="entry name" value="ABC_carbohydrate_import_ATPase"/>
</dbReference>